<comment type="caution">
    <text evidence="2">The sequence shown here is derived from an EMBL/GenBank/DDBJ whole genome shotgun (WGS) entry which is preliminary data.</text>
</comment>
<evidence type="ECO:0000313" key="2">
    <source>
        <dbReference type="EMBL" id="CAB1414215.1"/>
    </source>
</evidence>
<organism evidence="2 3">
    <name type="scientific">Pleuronectes platessa</name>
    <name type="common">European plaice</name>
    <dbReference type="NCBI Taxonomy" id="8262"/>
    <lineage>
        <taxon>Eukaryota</taxon>
        <taxon>Metazoa</taxon>
        <taxon>Chordata</taxon>
        <taxon>Craniata</taxon>
        <taxon>Vertebrata</taxon>
        <taxon>Euteleostomi</taxon>
        <taxon>Actinopterygii</taxon>
        <taxon>Neopterygii</taxon>
        <taxon>Teleostei</taxon>
        <taxon>Neoteleostei</taxon>
        <taxon>Acanthomorphata</taxon>
        <taxon>Carangaria</taxon>
        <taxon>Pleuronectiformes</taxon>
        <taxon>Pleuronectoidei</taxon>
        <taxon>Pleuronectidae</taxon>
        <taxon>Pleuronectes</taxon>
    </lineage>
</organism>
<accession>A0A9N7TJL6</accession>
<sequence>MRTVYPYEEEGVQDRIKRYRNPQAQSPDLFMGSRLALGGPRSLQKMSAMGGRCRTPSPLQPDHRHQPPAPSADRYLGGCWALGGPRSLQRGSGVGGGRWRGGIHRGSLSLQQSAQWHESPPAPTGSQSVPVPHRRAPAEATPVLASEGLAAPAPVTVPCRRAPADTTPVLASEVLAAPVPVLRRRVPGDATPVPASEVLAAHAPVPAPRRRLPADVSLLQASEVLASPAPVPVPHARGSRLTSLLLSLRTLPLSGLKAVHLSLRTLHLRGHRATLPSLRTLPLSSHGAALPSLRTLPLSCHGATLPCLRTLPLCGHGAIRPSPWACPPSSLPSQFMFWAIWDPALESLFLVCCFCLHFLSVIVFPSPHV</sequence>
<feature type="region of interest" description="Disordered" evidence="1">
    <location>
        <begin position="44"/>
        <end position="72"/>
    </location>
</feature>
<reference evidence="2" key="1">
    <citation type="submission" date="2020-03" db="EMBL/GenBank/DDBJ databases">
        <authorList>
            <person name="Weist P."/>
        </authorList>
    </citation>
    <scope>NUCLEOTIDE SEQUENCE</scope>
</reference>
<evidence type="ECO:0000256" key="1">
    <source>
        <dbReference type="SAM" id="MobiDB-lite"/>
    </source>
</evidence>
<gene>
    <name evidence="2" type="ORF">PLEPLA_LOCUS1922</name>
</gene>
<keyword evidence="3" id="KW-1185">Reference proteome</keyword>
<evidence type="ECO:0000313" key="3">
    <source>
        <dbReference type="Proteomes" id="UP001153269"/>
    </source>
</evidence>
<feature type="region of interest" description="Disordered" evidence="1">
    <location>
        <begin position="109"/>
        <end position="133"/>
    </location>
</feature>
<dbReference type="Proteomes" id="UP001153269">
    <property type="component" value="Unassembled WGS sequence"/>
</dbReference>
<proteinExistence type="predicted"/>
<dbReference type="EMBL" id="CADEAL010000092">
    <property type="protein sequence ID" value="CAB1414215.1"/>
    <property type="molecule type" value="Genomic_DNA"/>
</dbReference>
<protein>
    <submittedName>
        <fullName evidence="2">Uncharacterized protein</fullName>
    </submittedName>
</protein>
<name>A0A9N7TJL6_PLEPL</name>
<dbReference type="AlphaFoldDB" id="A0A9N7TJL6"/>